<reference evidence="1 2" key="1">
    <citation type="submission" date="2019-09" db="EMBL/GenBank/DDBJ databases">
        <title>A chromosome-level genome assembly of the Chinese tupelo Nyssa sinensis.</title>
        <authorList>
            <person name="Yang X."/>
            <person name="Kang M."/>
            <person name="Yang Y."/>
            <person name="Xiong H."/>
            <person name="Wang M."/>
            <person name="Zhang Z."/>
            <person name="Wang Z."/>
            <person name="Wu H."/>
            <person name="Ma T."/>
            <person name="Liu J."/>
            <person name="Xi Z."/>
        </authorList>
    </citation>
    <scope>NUCLEOTIDE SEQUENCE [LARGE SCALE GENOMIC DNA]</scope>
    <source>
        <strain evidence="1">J267</strain>
        <tissue evidence="1">Leaf</tissue>
    </source>
</reference>
<dbReference type="EMBL" id="CM018048">
    <property type="protein sequence ID" value="KAA8521333.1"/>
    <property type="molecule type" value="Genomic_DNA"/>
</dbReference>
<proteinExistence type="predicted"/>
<dbReference type="AlphaFoldDB" id="A0A5J4ZR75"/>
<sequence>MYAYGVATECRRRRVNGCYDFVGVPRFLPLSVANRVTTGVAVRRGTELQQMVYSVAGVCAQDSNGSGFGSQTATEGQYCRARERDFLCFCHFQLRTEVDQGAGLCCGIGCHFAPVTFRGLRLSNEEVQPG</sequence>
<accession>A0A5J4ZR75</accession>
<gene>
    <name evidence="1" type="ORF">F0562_012006</name>
</gene>
<evidence type="ECO:0000313" key="2">
    <source>
        <dbReference type="Proteomes" id="UP000325577"/>
    </source>
</evidence>
<name>A0A5J4ZR75_9ASTE</name>
<keyword evidence="2" id="KW-1185">Reference proteome</keyword>
<dbReference type="Proteomes" id="UP000325577">
    <property type="component" value="Linkage Group LG5"/>
</dbReference>
<protein>
    <submittedName>
        <fullName evidence="1">Uncharacterized protein</fullName>
    </submittedName>
</protein>
<evidence type="ECO:0000313" key="1">
    <source>
        <dbReference type="EMBL" id="KAA8521333.1"/>
    </source>
</evidence>
<organism evidence="1 2">
    <name type="scientific">Nyssa sinensis</name>
    <dbReference type="NCBI Taxonomy" id="561372"/>
    <lineage>
        <taxon>Eukaryota</taxon>
        <taxon>Viridiplantae</taxon>
        <taxon>Streptophyta</taxon>
        <taxon>Embryophyta</taxon>
        <taxon>Tracheophyta</taxon>
        <taxon>Spermatophyta</taxon>
        <taxon>Magnoliopsida</taxon>
        <taxon>eudicotyledons</taxon>
        <taxon>Gunneridae</taxon>
        <taxon>Pentapetalae</taxon>
        <taxon>asterids</taxon>
        <taxon>Cornales</taxon>
        <taxon>Nyssaceae</taxon>
        <taxon>Nyssa</taxon>
    </lineage>
</organism>